<gene>
    <name evidence="1" type="ORF">SVIM_LOCUS197028</name>
</gene>
<sequence length="102" mass="11612">MFIAGKLRNYFQAFVDGITYFTDILCHDQGLLKKGCQMKHKIFRKMEDDASPDRFSADSLHSDVLDLESHDEIISDFCGNSLAVEPLVSYHDTCYLTLMNGL</sequence>
<evidence type="ECO:0000313" key="1">
    <source>
        <dbReference type="EMBL" id="VFU37397.1"/>
    </source>
</evidence>
<accession>A0A6N2L903</accession>
<name>A0A6N2L903_SALVM</name>
<reference evidence="1" key="1">
    <citation type="submission" date="2019-03" db="EMBL/GenBank/DDBJ databases">
        <authorList>
            <person name="Mank J."/>
            <person name="Almeida P."/>
        </authorList>
    </citation>
    <scope>NUCLEOTIDE SEQUENCE</scope>
    <source>
        <strain evidence="1">78183</strain>
    </source>
</reference>
<organism evidence="1">
    <name type="scientific">Salix viminalis</name>
    <name type="common">Common osier</name>
    <name type="synonym">Basket willow</name>
    <dbReference type="NCBI Taxonomy" id="40686"/>
    <lineage>
        <taxon>Eukaryota</taxon>
        <taxon>Viridiplantae</taxon>
        <taxon>Streptophyta</taxon>
        <taxon>Embryophyta</taxon>
        <taxon>Tracheophyta</taxon>
        <taxon>Spermatophyta</taxon>
        <taxon>Magnoliopsida</taxon>
        <taxon>eudicotyledons</taxon>
        <taxon>Gunneridae</taxon>
        <taxon>Pentapetalae</taxon>
        <taxon>rosids</taxon>
        <taxon>fabids</taxon>
        <taxon>Malpighiales</taxon>
        <taxon>Salicaceae</taxon>
        <taxon>Saliceae</taxon>
        <taxon>Salix</taxon>
    </lineage>
</organism>
<dbReference type="AlphaFoldDB" id="A0A6N2L903"/>
<protein>
    <submittedName>
        <fullName evidence="1">Uncharacterized protein</fullName>
    </submittedName>
</protein>
<proteinExistence type="predicted"/>
<dbReference type="EMBL" id="CAADRP010001236">
    <property type="protein sequence ID" value="VFU37397.1"/>
    <property type="molecule type" value="Genomic_DNA"/>
</dbReference>